<dbReference type="Proteomes" id="UP000441333">
    <property type="component" value="Unassembled WGS sequence"/>
</dbReference>
<dbReference type="GO" id="GO:0009279">
    <property type="term" value="C:cell outer membrane"/>
    <property type="evidence" value="ECO:0007669"/>
    <property type="project" value="UniProtKB-SubCell"/>
</dbReference>
<reference evidence="8 9" key="1">
    <citation type="submission" date="2019-09" db="EMBL/GenBank/DDBJ databases">
        <authorList>
            <person name="Cao W.R."/>
        </authorList>
    </citation>
    <scope>NUCLEOTIDE SEQUENCE [LARGE SCALE GENOMIC DNA]</scope>
    <source>
        <strain evidence="8 9">B1N29</strain>
    </source>
</reference>
<protein>
    <submittedName>
        <fullName evidence="8">TonB-dependent receptor</fullName>
    </submittedName>
</protein>
<gene>
    <name evidence="8" type="ORF">F6U93_07370</name>
</gene>
<dbReference type="Gene3D" id="2.40.170.20">
    <property type="entry name" value="TonB-dependent receptor, beta-barrel domain"/>
    <property type="match status" value="1"/>
</dbReference>
<sequence length="575" mass="64609">MRKHIQNIFLVLVLLNITIGFSQRKENDTLETGVIDVVKPYVPTVSDAFKVKESPALDDETTDTKKEIQYNIFSFPVASTFTPSKGNAELLQRKKREKLYDNYASLGGGSFRTVLAEAYVSKMLSRSESVGGYLSHHSSKGGIEDALVPNSFSNSKINLNYNSQLRDLAWGIEGGFQHQYYNWYGIPEPIASDDILVYYLDVGHSFYDGFIGGDVTFEDSYLKSGNVLMRRFFDNNGSTENRIVLDGQFDIPISYSEVSTTFKFDYLSGDFDRSYNVDELYEYSNFQATIAPTFELNEGDFSFNLGAAVTYFNDTVAGEGKFYFYPNVLASYQFVDGLLMAYGGVTGELQQNSYRDFANENPFVSPTLTIAPTNQAFNAFVGVKGKLASNVSYDVSGRYISDKNKALFKANTIKDISGSRDYEYGNSFGVVYDDVTAFGISGALNVDLVRNLELGLKAEYFIYNTDAEAEAWNLPSLNGSLFGNYQIDEHWFAGANIYFMGQRKDEKSLESTGSEETVDVDGYFDINIHGGYHINDQLSLFIKMNNLTNNKYQRWQTYQVQPFQILGGATYKFGI</sequence>
<dbReference type="AlphaFoldDB" id="A0A6N6MCA6"/>
<comment type="caution">
    <text evidence="8">The sequence shown here is derived from an EMBL/GenBank/DDBJ whole genome shotgun (WGS) entry which is preliminary data.</text>
</comment>
<evidence type="ECO:0000256" key="5">
    <source>
        <dbReference type="ARBA" id="ARBA00022729"/>
    </source>
</evidence>
<dbReference type="PANTHER" id="PTHR30069">
    <property type="entry name" value="TONB-DEPENDENT OUTER MEMBRANE RECEPTOR"/>
    <property type="match status" value="1"/>
</dbReference>
<evidence type="ECO:0000256" key="2">
    <source>
        <dbReference type="ARBA" id="ARBA00022448"/>
    </source>
</evidence>
<dbReference type="GO" id="GO:0044718">
    <property type="term" value="P:siderophore transmembrane transport"/>
    <property type="evidence" value="ECO:0007669"/>
    <property type="project" value="TreeGrafter"/>
</dbReference>
<organism evidence="8 9">
    <name type="scientific">Pseudotamlana haliotis</name>
    <dbReference type="NCBI Taxonomy" id="2614804"/>
    <lineage>
        <taxon>Bacteria</taxon>
        <taxon>Pseudomonadati</taxon>
        <taxon>Bacteroidota</taxon>
        <taxon>Flavobacteriia</taxon>
        <taxon>Flavobacteriales</taxon>
        <taxon>Flavobacteriaceae</taxon>
        <taxon>Pseudotamlana</taxon>
    </lineage>
</organism>
<evidence type="ECO:0000256" key="6">
    <source>
        <dbReference type="ARBA" id="ARBA00023136"/>
    </source>
</evidence>
<evidence type="ECO:0000256" key="7">
    <source>
        <dbReference type="ARBA" id="ARBA00023237"/>
    </source>
</evidence>
<dbReference type="InterPro" id="IPR039426">
    <property type="entry name" value="TonB-dep_rcpt-like"/>
</dbReference>
<evidence type="ECO:0000256" key="1">
    <source>
        <dbReference type="ARBA" id="ARBA00004571"/>
    </source>
</evidence>
<keyword evidence="8" id="KW-0675">Receptor</keyword>
<dbReference type="EMBL" id="WAAT01000039">
    <property type="protein sequence ID" value="KAB1068258.1"/>
    <property type="molecule type" value="Genomic_DNA"/>
</dbReference>
<dbReference type="GO" id="GO:0015344">
    <property type="term" value="F:siderophore uptake transmembrane transporter activity"/>
    <property type="evidence" value="ECO:0007669"/>
    <property type="project" value="TreeGrafter"/>
</dbReference>
<keyword evidence="9" id="KW-1185">Reference proteome</keyword>
<keyword evidence="2" id="KW-0813">Transport</keyword>
<dbReference type="SUPFAM" id="SSF56935">
    <property type="entry name" value="Porins"/>
    <property type="match status" value="1"/>
</dbReference>
<dbReference type="InterPro" id="IPR036942">
    <property type="entry name" value="Beta-barrel_TonB_sf"/>
</dbReference>
<keyword evidence="6" id="KW-0472">Membrane</keyword>
<evidence type="ECO:0000256" key="3">
    <source>
        <dbReference type="ARBA" id="ARBA00022452"/>
    </source>
</evidence>
<comment type="subcellular location">
    <subcellularLocation>
        <location evidence="1">Cell outer membrane</location>
        <topology evidence="1">Multi-pass membrane protein</topology>
    </subcellularLocation>
</comment>
<name>A0A6N6MCA6_9FLAO</name>
<evidence type="ECO:0000256" key="4">
    <source>
        <dbReference type="ARBA" id="ARBA00022692"/>
    </source>
</evidence>
<keyword evidence="4" id="KW-0812">Transmembrane</keyword>
<proteinExistence type="predicted"/>
<dbReference type="PANTHER" id="PTHR30069:SF29">
    <property type="entry name" value="HEMOGLOBIN AND HEMOGLOBIN-HAPTOGLOBIN-BINDING PROTEIN 1-RELATED"/>
    <property type="match status" value="1"/>
</dbReference>
<keyword evidence="5" id="KW-0732">Signal</keyword>
<accession>A0A6N6MCA6</accession>
<evidence type="ECO:0000313" key="9">
    <source>
        <dbReference type="Proteomes" id="UP000441333"/>
    </source>
</evidence>
<evidence type="ECO:0000313" key="8">
    <source>
        <dbReference type="EMBL" id="KAB1068258.1"/>
    </source>
</evidence>
<keyword evidence="7" id="KW-0998">Cell outer membrane</keyword>
<keyword evidence="3" id="KW-1134">Transmembrane beta strand</keyword>